<accession>A0A1H3QAQ6</accession>
<protein>
    <submittedName>
        <fullName evidence="2">Uncharacterized protein</fullName>
    </submittedName>
</protein>
<evidence type="ECO:0000313" key="2">
    <source>
        <dbReference type="EMBL" id="SDZ10353.1"/>
    </source>
</evidence>
<proteinExistence type="predicted"/>
<evidence type="ECO:0000256" key="1">
    <source>
        <dbReference type="SAM" id="MobiDB-lite"/>
    </source>
</evidence>
<dbReference type="Proteomes" id="UP000199529">
    <property type="component" value="Unassembled WGS sequence"/>
</dbReference>
<feature type="region of interest" description="Disordered" evidence="1">
    <location>
        <begin position="136"/>
        <end position="164"/>
    </location>
</feature>
<sequence>MHASRDRATVLHSSGVDIRLVKAPHSAGRRPSFVGDFDWDDTEARRAAANRNSAAYAPAPRQPGMDALFEVEYPGAEQAVLACRDVFIVWGAELDSGLTAGWLGLPAMNANHWLAVTQLWWDEPTPGQATIIGIEPRPNDDSTFGHRPVPAPSIKLKPRHAEGS</sequence>
<dbReference type="EMBL" id="FNOK01000046">
    <property type="protein sequence ID" value="SDZ10353.1"/>
    <property type="molecule type" value="Genomic_DNA"/>
</dbReference>
<organism evidence="2 3">
    <name type="scientific">Saccharopolyspora shandongensis</name>
    <dbReference type="NCBI Taxonomy" id="418495"/>
    <lineage>
        <taxon>Bacteria</taxon>
        <taxon>Bacillati</taxon>
        <taxon>Actinomycetota</taxon>
        <taxon>Actinomycetes</taxon>
        <taxon>Pseudonocardiales</taxon>
        <taxon>Pseudonocardiaceae</taxon>
        <taxon>Saccharopolyspora</taxon>
    </lineage>
</organism>
<evidence type="ECO:0000313" key="3">
    <source>
        <dbReference type="Proteomes" id="UP000199529"/>
    </source>
</evidence>
<dbReference type="AlphaFoldDB" id="A0A1H3QAQ6"/>
<name>A0A1H3QAQ6_9PSEU</name>
<gene>
    <name evidence="2" type="ORF">SAMN05216215_104678</name>
</gene>
<keyword evidence="3" id="KW-1185">Reference proteome</keyword>
<reference evidence="3" key="1">
    <citation type="submission" date="2016-10" db="EMBL/GenBank/DDBJ databases">
        <authorList>
            <person name="Varghese N."/>
            <person name="Submissions S."/>
        </authorList>
    </citation>
    <scope>NUCLEOTIDE SEQUENCE [LARGE SCALE GENOMIC DNA]</scope>
    <source>
        <strain evidence="3">CGMCC 4.3530</strain>
    </source>
</reference>